<reference evidence="2" key="1">
    <citation type="journal article" date="2016" name="Front. Microbiol.">
        <title>Genome Sequence of the Piezophilic, Mesophilic Sulfate-Reducing Bacterium Desulfovibrio indicus J2T.</title>
        <authorList>
            <person name="Cao J."/>
            <person name="Maignien L."/>
            <person name="Shao Z."/>
            <person name="Alain K."/>
            <person name="Jebbar M."/>
        </authorList>
    </citation>
    <scope>NUCLEOTIDE SEQUENCE</scope>
    <source>
        <strain evidence="2">DSM 16372</strain>
    </source>
</reference>
<evidence type="ECO:0000313" key="2">
    <source>
        <dbReference type="EMBL" id="GJD89489.1"/>
    </source>
</evidence>
<dbReference type="AlphaFoldDB" id="A0AAV4ZNI5"/>
<feature type="compositionally biased region" description="Basic and acidic residues" evidence="1">
    <location>
        <begin position="39"/>
        <end position="67"/>
    </location>
</feature>
<accession>A0AAV4ZNI5</accession>
<reference evidence="2" key="2">
    <citation type="submission" date="2021-08" db="EMBL/GenBank/DDBJ databases">
        <authorList>
            <person name="Tani A."/>
            <person name="Ola A."/>
            <person name="Ogura Y."/>
            <person name="Katsura K."/>
            <person name="Hayashi T."/>
        </authorList>
    </citation>
    <scope>NUCLEOTIDE SEQUENCE</scope>
    <source>
        <strain evidence="2">DSM 16372</strain>
    </source>
</reference>
<evidence type="ECO:0000256" key="1">
    <source>
        <dbReference type="SAM" id="MobiDB-lite"/>
    </source>
</evidence>
<comment type="caution">
    <text evidence="2">The sequence shown here is derived from an EMBL/GenBank/DDBJ whole genome shotgun (WGS) entry which is preliminary data.</text>
</comment>
<name>A0AAV4ZNI5_9HYPH</name>
<proteinExistence type="predicted"/>
<dbReference type="RefSeq" id="WP_066918906.1">
    <property type="nucleotide sequence ID" value="NZ_BPQO01000012.1"/>
</dbReference>
<dbReference type="Proteomes" id="UP001055247">
    <property type="component" value="Unassembled WGS sequence"/>
</dbReference>
<protein>
    <submittedName>
        <fullName evidence="2">Uncharacterized protein</fullName>
    </submittedName>
</protein>
<feature type="region of interest" description="Disordered" evidence="1">
    <location>
        <begin position="1"/>
        <end position="118"/>
    </location>
</feature>
<evidence type="ECO:0000313" key="3">
    <source>
        <dbReference type="Proteomes" id="UP001055247"/>
    </source>
</evidence>
<keyword evidence="3" id="KW-1185">Reference proteome</keyword>
<gene>
    <name evidence="2" type="ORF">BHAOGJBA_3017</name>
</gene>
<organism evidence="2 3">
    <name type="scientific">Methylobacterium hispanicum</name>
    <dbReference type="NCBI Taxonomy" id="270350"/>
    <lineage>
        <taxon>Bacteria</taxon>
        <taxon>Pseudomonadati</taxon>
        <taxon>Pseudomonadota</taxon>
        <taxon>Alphaproteobacteria</taxon>
        <taxon>Hyphomicrobiales</taxon>
        <taxon>Methylobacteriaceae</taxon>
        <taxon>Methylobacterium</taxon>
    </lineage>
</organism>
<sequence>MANASKNSIGPGAQGKQSGTGAMTDLPEGILPENMVLSNRDKSRHGDERGLDGKHVQTEQYQDHAGNRLDAPGAEGPGERLGAAERTAGGRPGNTSGLAEPMTDLSGDESSLKRRQHG</sequence>
<dbReference type="EMBL" id="BPQO01000012">
    <property type="protein sequence ID" value="GJD89489.1"/>
    <property type="molecule type" value="Genomic_DNA"/>
</dbReference>